<name>A0A8H6RBU2_9PEZI</name>
<feature type="transmembrane region" description="Helical" evidence="7">
    <location>
        <begin position="290"/>
        <end position="311"/>
    </location>
</feature>
<protein>
    <submittedName>
        <fullName evidence="10">Ferric/cupric reductase transmembrane component B</fullName>
    </submittedName>
</protein>
<proteinExistence type="predicted"/>
<dbReference type="PANTHER" id="PTHR32361:SF9">
    <property type="entry name" value="FERRIC REDUCTASE TRANSMEMBRANE COMPONENT 3-RELATED"/>
    <property type="match status" value="1"/>
</dbReference>
<evidence type="ECO:0000259" key="8">
    <source>
        <dbReference type="Pfam" id="PF01794"/>
    </source>
</evidence>
<dbReference type="SFLD" id="SFLDS00052">
    <property type="entry name" value="Ferric_Reductase_Domain"/>
    <property type="match status" value="1"/>
</dbReference>
<dbReference type="GO" id="GO:0006879">
    <property type="term" value="P:intracellular iron ion homeostasis"/>
    <property type="evidence" value="ECO:0007669"/>
    <property type="project" value="TreeGrafter"/>
</dbReference>
<keyword evidence="4 7" id="KW-1133">Transmembrane helix</keyword>
<dbReference type="InterPro" id="IPR013130">
    <property type="entry name" value="Fe3_Rdtase_TM_dom"/>
</dbReference>
<dbReference type="EMBL" id="JABCIY010000235">
    <property type="protein sequence ID" value="KAF7187146.1"/>
    <property type="molecule type" value="Genomic_DNA"/>
</dbReference>
<keyword evidence="11" id="KW-1185">Reference proteome</keyword>
<evidence type="ECO:0000256" key="4">
    <source>
        <dbReference type="ARBA" id="ARBA00022989"/>
    </source>
</evidence>
<feature type="transmembrane region" description="Helical" evidence="7">
    <location>
        <begin position="210"/>
        <end position="228"/>
    </location>
</feature>
<dbReference type="Pfam" id="PF08022">
    <property type="entry name" value="FAD_binding_8"/>
    <property type="match status" value="1"/>
</dbReference>
<feature type="transmembrane region" description="Helical" evidence="7">
    <location>
        <begin position="355"/>
        <end position="375"/>
    </location>
</feature>
<dbReference type="GO" id="GO:0006826">
    <property type="term" value="P:iron ion transport"/>
    <property type="evidence" value="ECO:0007669"/>
    <property type="project" value="TreeGrafter"/>
</dbReference>
<evidence type="ECO:0000313" key="11">
    <source>
        <dbReference type="Proteomes" id="UP000660729"/>
    </source>
</evidence>
<feature type="domain" description="Ferric oxidoreductase" evidence="8">
    <location>
        <begin position="252"/>
        <end position="371"/>
    </location>
</feature>
<comment type="caution">
    <text evidence="10">The sequence shown here is derived from an EMBL/GenBank/DDBJ whole genome shotgun (WGS) entry which is preliminary data.</text>
</comment>
<dbReference type="InterPro" id="IPR039261">
    <property type="entry name" value="FNR_nucleotide-bd"/>
</dbReference>
<dbReference type="Proteomes" id="UP000660729">
    <property type="component" value="Unassembled WGS sequence"/>
</dbReference>
<feature type="transmembrane region" description="Helical" evidence="7">
    <location>
        <begin position="326"/>
        <end position="348"/>
    </location>
</feature>
<evidence type="ECO:0000313" key="10">
    <source>
        <dbReference type="EMBL" id="KAF7187146.1"/>
    </source>
</evidence>
<keyword evidence="6 7" id="KW-0472">Membrane</keyword>
<reference evidence="10" key="1">
    <citation type="submission" date="2020-04" db="EMBL/GenBank/DDBJ databases">
        <title>Draft genome resource of the tomato pathogen Pseudocercospora fuligena.</title>
        <authorList>
            <person name="Zaccaron A."/>
        </authorList>
    </citation>
    <scope>NUCLEOTIDE SEQUENCE</scope>
    <source>
        <strain evidence="10">PF001</strain>
    </source>
</reference>
<evidence type="ECO:0000256" key="2">
    <source>
        <dbReference type="ARBA" id="ARBA00022448"/>
    </source>
</evidence>
<dbReference type="OrthoDB" id="167398at2759"/>
<gene>
    <name evidence="10" type="ORF">HII31_11527</name>
</gene>
<comment type="subcellular location">
    <subcellularLocation>
        <location evidence="1">Membrane</location>
        <topology evidence="1">Multi-pass membrane protein</topology>
    </subcellularLocation>
</comment>
<dbReference type="InterPro" id="IPR013112">
    <property type="entry name" value="FAD-bd_8"/>
</dbReference>
<keyword evidence="2" id="KW-0813">Transport</keyword>
<dbReference type="InterPro" id="IPR051410">
    <property type="entry name" value="Ferric/Cupric_Reductase"/>
</dbReference>
<dbReference type="PANTHER" id="PTHR32361">
    <property type="entry name" value="FERRIC/CUPRIC REDUCTASE TRANSMEMBRANE COMPONENT"/>
    <property type="match status" value="1"/>
</dbReference>
<dbReference type="CDD" id="cd06186">
    <property type="entry name" value="NOX_Duox_like_FAD_NADP"/>
    <property type="match status" value="1"/>
</dbReference>
<feature type="transmembrane region" description="Helical" evidence="7">
    <location>
        <begin position="149"/>
        <end position="170"/>
    </location>
</feature>
<dbReference type="AlphaFoldDB" id="A0A8H6RBU2"/>
<accession>A0A8H6RBU2</accession>
<evidence type="ECO:0000256" key="7">
    <source>
        <dbReference type="SAM" id="Phobius"/>
    </source>
</evidence>
<dbReference type="GO" id="GO:0005886">
    <property type="term" value="C:plasma membrane"/>
    <property type="evidence" value="ECO:0007669"/>
    <property type="project" value="TreeGrafter"/>
</dbReference>
<keyword evidence="5" id="KW-0406">Ion transport</keyword>
<dbReference type="Gene3D" id="3.40.50.80">
    <property type="entry name" value="Nucleotide-binding domain of ferredoxin-NADP reductase (FNR) module"/>
    <property type="match status" value="1"/>
</dbReference>
<keyword evidence="3 7" id="KW-0812">Transmembrane</keyword>
<dbReference type="GO" id="GO:0015677">
    <property type="term" value="P:copper ion import"/>
    <property type="evidence" value="ECO:0007669"/>
    <property type="project" value="TreeGrafter"/>
</dbReference>
<dbReference type="Pfam" id="PF01794">
    <property type="entry name" value="Ferric_reduct"/>
    <property type="match status" value="1"/>
</dbReference>
<evidence type="ECO:0000256" key="5">
    <source>
        <dbReference type="ARBA" id="ARBA00023065"/>
    </source>
</evidence>
<evidence type="ECO:0000256" key="1">
    <source>
        <dbReference type="ARBA" id="ARBA00004141"/>
    </source>
</evidence>
<feature type="domain" description="FAD-binding 8" evidence="9">
    <location>
        <begin position="411"/>
        <end position="542"/>
    </location>
</feature>
<feature type="transmembrane region" description="Helical" evidence="7">
    <location>
        <begin position="248"/>
        <end position="269"/>
    </location>
</feature>
<evidence type="ECO:0000259" key="9">
    <source>
        <dbReference type="Pfam" id="PF08022"/>
    </source>
</evidence>
<organism evidence="10 11">
    <name type="scientific">Pseudocercospora fuligena</name>
    <dbReference type="NCBI Taxonomy" id="685502"/>
    <lineage>
        <taxon>Eukaryota</taxon>
        <taxon>Fungi</taxon>
        <taxon>Dikarya</taxon>
        <taxon>Ascomycota</taxon>
        <taxon>Pezizomycotina</taxon>
        <taxon>Dothideomycetes</taxon>
        <taxon>Dothideomycetidae</taxon>
        <taxon>Mycosphaerellales</taxon>
        <taxon>Mycosphaerellaceae</taxon>
        <taxon>Pseudocercospora</taxon>
    </lineage>
</organism>
<dbReference type="GO" id="GO:0000293">
    <property type="term" value="F:ferric-chelate reductase activity"/>
    <property type="evidence" value="ECO:0007669"/>
    <property type="project" value="TreeGrafter"/>
</dbReference>
<sequence length="672" mass="75006">MGITMYKPTCATACRDSVSNPLMCNDNSSAPMAKRMGGMSMKEPSAECYASNDPFLESVAYCISSRCHNVPEWRLEQWWAKRIVGRQSHQPPPKQTYQQSLAKISSPPSSTVPSDQVLHHATLVSDETYQSNYNADGIFEVNEATHVRYGLVLLLGGAGIPIGLSLLRFVPVPRHIISQLHAMLIDPPAFGNRHRAPWLNTFVAPTRGQALFIAYLWIINIVLCSVGYENRWPNAWYISPSQETATYISYRTGVLSFANLALLVLYAGRNNVLLWVTNWSHSTFLLLHRWIAFICCLQACIHSAMLLQIYLNSPDYDYSSESQSPYWIWGIVATLGLVILLPTSILPLRERIYELFLAWHVVLSFFVLLGCYWHVVDAFGHQWGYETWIYIAFGCWAFDRLLRILRIARSGVRHAQVTVLSDEYIRLDIPGATGTGHAYLYFPTLSWRIWENHPFSVAGILLSTEGASALSDDSCSLAADVEKSALQAVEPVVSSSSQHGFSTHRQSYRTGLTFFVRTRRGLTSKLSLRKDVPVLIESPCGRPIIPDENLHPCANLVCIAGGAGITAIVPYLSSHVGANKLYWGVRTDALVASVTQILHDLAARTEITIVQGKRLELRTILEQEIAVDGGRGTLIVVSGPASMADDVRYSVCDLVKQHKTAVIHFKEESYSW</sequence>
<dbReference type="SUPFAM" id="SSF52343">
    <property type="entry name" value="Ferredoxin reductase-like, C-terminal NADP-linked domain"/>
    <property type="match status" value="1"/>
</dbReference>
<evidence type="ECO:0000256" key="3">
    <source>
        <dbReference type="ARBA" id="ARBA00022692"/>
    </source>
</evidence>
<evidence type="ECO:0000256" key="6">
    <source>
        <dbReference type="ARBA" id="ARBA00023136"/>
    </source>
</evidence>